<dbReference type="InterPro" id="IPR035246">
    <property type="entry name" value="Spermidine_synt_N"/>
</dbReference>
<dbReference type="InterPro" id="IPR029063">
    <property type="entry name" value="SAM-dependent_MTases_sf"/>
</dbReference>
<dbReference type="Pfam" id="PF01564">
    <property type="entry name" value="Spermine_synth"/>
    <property type="match status" value="1"/>
</dbReference>
<dbReference type="NCBIfam" id="TIGR00417">
    <property type="entry name" value="speE"/>
    <property type="match status" value="1"/>
</dbReference>
<evidence type="ECO:0000256" key="5">
    <source>
        <dbReference type="HAMAP-Rule" id="MF_00198"/>
    </source>
</evidence>
<proteinExistence type="inferred from homology"/>
<evidence type="ECO:0000256" key="2">
    <source>
        <dbReference type="ARBA" id="ARBA00022679"/>
    </source>
</evidence>
<dbReference type="GeneID" id="79175046"/>
<dbReference type="PANTHER" id="PTHR11558:SF11">
    <property type="entry name" value="SPERMIDINE SYNTHASE"/>
    <property type="match status" value="1"/>
</dbReference>
<dbReference type="Gene3D" id="2.30.140.10">
    <property type="entry name" value="Spermidine synthase, tetramerisation domain"/>
    <property type="match status" value="1"/>
</dbReference>
<dbReference type="EMBL" id="HF680312">
    <property type="protein sequence ID" value="CCU70470.1"/>
    <property type="molecule type" value="Genomic_DNA"/>
</dbReference>
<dbReference type="NCBIfam" id="NF002010">
    <property type="entry name" value="PRK00811.1"/>
    <property type="match status" value="1"/>
</dbReference>
<dbReference type="HOGENOM" id="CLU_048199_1_0_6"/>
<dbReference type="HAMAP" id="MF_00198">
    <property type="entry name" value="Spermidine_synth"/>
    <property type="match status" value="1"/>
</dbReference>
<dbReference type="UniPathway" id="UPA00248">
    <property type="reaction ID" value="UER00314"/>
</dbReference>
<evidence type="ECO:0000259" key="9">
    <source>
        <dbReference type="PROSITE" id="PS51006"/>
    </source>
</evidence>
<dbReference type="KEGG" id="tol:TOL_0021"/>
<feature type="binding site" evidence="5">
    <location>
        <position position="88"/>
    </location>
    <ligand>
        <name>spermidine</name>
        <dbReference type="ChEBI" id="CHEBI:57834"/>
    </ligand>
</feature>
<comment type="catalytic activity">
    <reaction evidence="5 8">
        <text>S-adenosyl 3-(methylsulfanyl)propylamine + putrescine = S-methyl-5'-thioadenosine + spermidine + H(+)</text>
        <dbReference type="Rhea" id="RHEA:12721"/>
        <dbReference type="ChEBI" id="CHEBI:15378"/>
        <dbReference type="ChEBI" id="CHEBI:17509"/>
        <dbReference type="ChEBI" id="CHEBI:57443"/>
        <dbReference type="ChEBI" id="CHEBI:57834"/>
        <dbReference type="ChEBI" id="CHEBI:326268"/>
        <dbReference type="EC" id="2.5.1.16"/>
    </reaction>
</comment>
<evidence type="ECO:0000256" key="6">
    <source>
        <dbReference type="PROSITE-ProRule" id="PRU00354"/>
    </source>
</evidence>
<evidence type="ECO:0000256" key="4">
    <source>
        <dbReference type="ARBA" id="ARBA00023115"/>
    </source>
</evidence>
<keyword evidence="2 5" id="KW-0808">Transferase</keyword>
<dbReference type="EC" id="2.5.1.16" evidence="5"/>
<dbReference type="AlphaFoldDB" id="M5DL42"/>
<gene>
    <name evidence="5" type="primary">speE</name>
    <name evidence="10" type="ORF">TOL_0021</name>
</gene>
<evidence type="ECO:0000256" key="3">
    <source>
        <dbReference type="ARBA" id="ARBA00023066"/>
    </source>
</evidence>
<dbReference type="InterPro" id="IPR037163">
    <property type="entry name" value="Spermidine_synt_N_sf"/>
</dbReference>
<dbReference type="PROSITE" id="PS51006">
    <property type="entry name" value="PABS_2"/>
    <property type="match status" value="1"/>
</dbReference>
<name>M5DL42_9GAMM</name>
<dbReference type="GO" id="GO:0005829">
    <property type="term" value="C:cytosol"/>
    <property type="evidence" value="ECO:0007669"/>
    <property type="project" value="TreeGrafter"/>
</dbReference>
<comment type="subunit">
    <text evidence="5">Homodimer or homotetramer.</text>
</comment>
<feature type="binding site" evidence="5">
    <location>
        <position position="165"/>
    </location>
    <ligand>
        <name>S-methyl-5'-thioadenosine</name>
        <dbReference type="ChEBI" id="CHEBI:17509"/>
    </ligand>
</feature>
<dbReference type="Gene3D" id="3.40.50.150">
    <property type="entry name" value="Vaccinia Virus protein VP39"/>
    <property type="match status" value="1"/>
</dbReference>
<evidence type="ECO:0000256" key="1">
    <source>
        <dbReference type="ARBA" id="ARBA00007867"/>
    </source>
</evidence>
<dbReference type="STRING" id="187493.CN03_00690"/>
<dbReference type="Proteomes" id="UP000011866">
    <property type="component" value="Chromosome"/>
</dbReference>
<comment type="pathway">
    <text evidence="5">Amine and polyamine biosynthesis; spermidine biosynthesis; spermidine from putrescine: step 1/1.</text>
</comment>
<keyword evidence="11" id="KW-1185">Reference proteome</keyword>
<dbReference type="PATRIC" id="fig|1298593.3.peg.19"/>
<evidence type="ECO:0000256" key="7">
    <source>
        <dbReference type="RuleBase" id="RU003836"/>
    </source>
</evidence>
<dbReference type="GO" id="GO:0008295">
    <property type="term" value="P:spermidine biosynthetic process"/>
    <property type="evidence" value="ECO:0007669"/>
    <property type="project" value="UniProtKB-UniRule"/>
</dbReference>
<dbReference type="InterPro" id="IPR030373">
    <property type="entry name" value="PABS_CS"/>
</dbReference>
<dbReference type="Pfam" id="PF17284">
    <property type="entry name" value="Spermine_synt_N"/>
    <property type="match status" value="1"/>
</dbReference>
<dbReference type="SUPFAM" id="SSF53335">
    <property type="entry name" value="S-adenosyl-L-methionine-dependent methyltransferases"/>
    <property type="match status" value="1"/>
</dbReference>
<dbReference type="GO" id="GO:0004766">
    <property type="term" value="F:spermidine synthase activity"/>
    <property type="evidence" value="ECO:0007669"/>
    <property type="project" value="UniProtKB-UniRule"/>
</dbReference>
<dbReference type="PROSITE" id="PS01330">
    <property type="entry name" value="PABS_1"/>
    <property type="match status" value="1"/>
</dbReference>
<keyword evidence="3 5" id="KW-0745">Spermidine biosynthesis</keyword>
<comment type="function">
    <text evidence="5">Catalyzes the irreversible transfer of a propylamine group from the amino donor S-adenosylmethioninamine (decarboxy-AdoMet) to putrescine (1,4-diaminobutane) to yield spermidine.</text>
</comment>
<feature type="domain" description="PABS" evidence="9">
    <location>
        <begin position="4"/>
        <end position="238"/>
    </location>
</feature>
<feature type="binding site" evidence="5">
    <location>
        <begin position="140"/>
        <end position="141"/>
    </location>
    <ligand>
        <name>S-methyl-5'-thioadenosine</name>
        <dbReference type="ChEBI" id="CHEBI:17509"/>
    </ligand>
</feature>
<comment type="similarity">
    <text evidence="1 5 7">Belongs to the spermidine/spermine synthase family.</text>
</comment>
<keyword evidence="4 5" id="KW-0620">Polyamine biosynthesis</keyword>
<accession>M5DL42</accession>
<evidence type="ECO:0000256" key="8">
    <source>
        <dbReference type="RuleBase" id="RU003837"/>
    </source>
</evidence>
<dbReference type="InterPro" id="IPR030374">
    <property type="entry name" value="PABS"/>
</dbReference>
<reference evidence="10 11" key="1">
    <citation type="journal article" date="2013" name="Genome Announc.">
        <title>Genome Sequence of Thalassolituus oleivorans MIL-1 (DSM 14913T).</title>
        <authorList>
            <person name="Golyshin P.N."/>
            <person name="Werner J."/>
            <person name="Chernikova T.N."/>
            <person name="Tran H."/>
            <person name="Ferrer M."/>
            <person name="Yakimov M.M."/>
            <person name="Teeling H."/>
            <person name="Golyshina O.V."/>
        </authorList>
    </citation>
    <scope>NUCLEOTIDE SEQUENCE [LARGE SCALE GENOMIC DNA]</scope>
    <source>
        <strain evidence="10 11">MIL-1</strain>
    </source>
</reference>
<dbReference type="InterPro" id="IPR001045">
    <property type="entry name" value="Spermi_synthase"/>
</dbReference>
<feature type="active site" description="Proton acceptor" evidence="5 6">
    <location>
        <position position="158"/>
    </location>
</feature>
<evidence type="ECO:0000313" key="11">
    <source>
        <dbReference type="Proteomes" id="UP000011866"/>
    </source>
</evidence>
<feature type="binding site" evidence="5">
    <location>
        <position position="108"/>
    </location>
    <ligand>
        <name>S-methyl-5'-thioadenosine</name>
        <dbReference type="ChEBI" id="CHEBI:17509"/>
    </ligand>
</feature>
<organism evidence="10 11">
    <name type="scientific">Thalassolituus oleivorans MIL-1</name>
    <dbReference type="NCBI Taxonomy" id="1298593"/>
    <lineage>
        <taxon>Bacteria</taxon>
        <taxon>Pseudomonadati</taxon>
        <taxon>Pseudomonadota</taxon>
        <taxon>Gammaproteobacteria</taxon>
        <taxon>Oceanospirillales</taxon>
        <taxon>Oceanospirillaceae</taxon>
        <taxon>Thalassolituus</taxon>
    </lineage>
</organism>
<feature type="binding site" evidence="5">
    <location>
        <begin position="158"/>
        <end position="161"/>
    </location>
    <ligand>
        <name>spermidine</name>
        <dbReference type="ChEBI" id="CHEBI:57834"/>
    </ligand>
</feature>
<feature type="binding site" evidence="5">
    <location>
        <position position="33"/>
    </location>
    <ligand>
        <name>S-methyl-5'-thioadenosine</name>
        <dbReference type="ChEBI" id="CHEBI:17509"/>
    </ligand>
</feature>
<dbReference type="RefSeq" id="WP_015485215.1">
    <property type="nucleotide sequence ID" value="NC_020888.1"/>
</dbReference>
<evidence type="ECO:0000313" key="10">
    <source>
        <dbReference type="EMBL" id="CCU70470.1"/>
    </source>
</evidence>
<feature type="binding site" evidence="5">
    <location>
        <position position="64"/>
    </location>
    <ligand>
        <name>spermidine</name>
        <dbReference type="ChEBI" id="CHEBI:57834"/>
    </ligand>
</feature>
<dbReference type="eggNOG" id="COG0421">
    <property type="taxonomic scope" value="Bacteria"/>
</dbReference>
<dbReference type="PANTHER" id="PTHR11558">
    <property type="entry name" value="SPERMIDINE/SPERMINE SYNTHASE"/>
    <property type="match status" value="1"/>
</dbReference>
<protein>
    <recommendedName>
        <fullName evidence="5">Polyamine aminopropyltransferase</fullName>
    </recommendedName>
    <alternativeName>
        <fullName evidence="5">Putrescine aminopropyltransferase</fullName>
        <shortName evidence="5">PAPT</shortName>
    </alternativeName>
    <alternativeName>
        <fullName evidence="5">Spermidine synthase</fullName>
        <shortName evidence="5">SPDS</shortName>
        <shortName evidence="5">SPDSY</shortName>
        <ecNumber evidence="5">2.5.1.16</ecNumber>
    </alternativeName>
</protein>
<sequence>MTSKTVVSERLYDGYAQSFTVSELLFEVKTEHQHLEIFETPFLGRVMLLDGVVQTTEKDEFIYHESMVHVPLFAHPAPKRVLIIGGGDGGILREVLRHKNVEHVTQVEIDGSVIDMCKEYFPRHSNGAFDDPRATIVIADGKEFVANCQDKYDVIISDSTDPIGPGEVLFTSDFYADEKTCLNEGGIMVAQNGVPFMQGQEITNTFQRLSKLYVDNSFYVAPVPTYTGGFMTLAWATDDASLRKQSVEQIQARYDAAGFSTRYYNPEIHVAAFALPNYVKALMV</sequence>